<dbReference type="EMBL" id="SUMC01000048">
    <property type="protein sequence ID" value="TKA04734.1"/>
    <property type="molecule type" value="Genomic_DNA"/>
</dbReference>
<dbReference type="Proteomes" id="UP000305778">
    <property type="component" value="Unassembled WGS sequence"/>
</dbReference>
<proteinExistence type="predicted"/>
<evidence type="ECO:0000313" key="2">
    <source>
        <dbReference type="Proteomes" id="UP000305778"/>
    </source>
</evidence>
<protein>
    <submittedName>
        <fullName evidence="1">Dehydrogenase</fullName>
    </submittedName>
</protein>
<gene>
    <name evidence="1" type="ORF">FCI23_34815</name>
</gene>
<accession>A0A4U0S6J6</accession>
<sequence length="68" mass="7822">MSTEPVPECPVCGTALTSGGLVLGRREDDRKRTCRSLWRCAASHLWWQWADRPWEALESCPYPDLFAR</sequence>
<reference evidence="1 2" key="1">
    <citation type="submission" date="2019-04" db="EMBL/GenBank/DDBJ databases">
        <title>Streptomyces oryziradicis sp. nov., a novel actinomycete isolated from rhizosphere soil of rice (Oryza sativa L.).</title>
        <authorList>
            <person name="Li C."/>
        </authorList>
    </citation>
    <scope>NUCLEOTIDE SEQUENCE [LARGE SCALE GENOMIC DNA]</scope>
    <source>
        <strain evidence="1 2">NEAU-C40</strain>
    </source>
</reference>
<comment type="caution">
    <text evidence="1">The sequence shown here is derived from an EMBL/GenBank/DDBJ whole genome shotgun (WGS) entry which is preliminary data.</text>
</comment>
<name>A0A4U0S6J6_9ACTN</name>
<organism evidence="1 2">
    <name type="scientific">Actinacidiphila oryziradicis</name>
    <dbReference type="NCBI Taxonomy" id="2571141"/>
    <lineage>
        <taxon>Bacteria</taxon>
        <taxon>Bacillati</taxon>
        <taxon>Actinomycetota</taxon>
        <taxon>Actinomycetes</taxon>
        <taxon>Kitasatosporales</taxon>
        <taxon>Streptomycetaceae</taxon>
        <taxon>Actinacidiphila</taxon>
    </lineage>
</organism>
<dbReference type="OrthoDB" id="4244222at2"/>
<dbReference type="AlphaFoldDB" id="A0A4U0S6J6"/>
<keyword evidence="2" id="KW-1185">Reference proteome</keyword>
<dbReference type="RefSeq" id="WP_136728167.1">
    <property type="nucleotide sequence ID" value="NZ_SUMC01000048.1"/>
</dbReference>
<evidence type="ECO:0000313" key="1">
    <source>
        <dbReference type="EMBL" id="TKA04734.1"/>
    </source>
</evidence>